<evidence type="ECO:0000313" key="11">
    <source>
        <dbReference type="EMBL" id="ABU82534.1"/>
    </source>
</evidence>
<evidence type="ECO:0000256" key="6">
    <source>
        <dbReference type="ARBA" id="ARBA00023239"/>
    </source>
</evidence>
<protein>
    <recommendedName>
        <fullName evidence="3">Orotidine 5'-phosphate decarboxylase</fullName>
        <ecNumber evidence="2">4.1.1.23</ecNumber>
    </recommendedName>
    <alternativeName>
        <fullName evidence="7">OMP decarboxylase</fullName>
    </alternativeName>
</protein>
<evidence type="ECO:0000256" key="8">
    <source>
        <dbReference type="PIRSR" id="PIRSR614732-1"/>
    </source>
</evidence>
<dbReference type="OrthoDB" id="94124at2157"/>
<evidence type="ECO:0000256" key="9">
    <source>
        <dbReference type="PIRSR" id="PIRSR614732-2"/>
    </source>
</evidence>
<keyword evidence="4" id="KW-0210">Decarboxylase</keyword>
<evidence type="ECO:0000313" key="12">
    <source>
        <dbReference type="Proteomes" id="UP000000262"/>
    </source>
</evidence>
<feature type="binding site" evidence="9">
    <location>
        <position position="11"/>
    </location>
    <ligand>
        <name>substrate</name>
    </ligand>
</feature>
<feature type="active site" description="For OMPdecase activity" evidence="8">
    <location>
        <position position="61"/>
    </location>
</feature>
<feature type="binding site" evidence="9">
    <location>
        <position position="36"/>
    </location>
    <ligand>
        <name>substrate</name>
    </ligand>
</feature>
<evidence type="ECO:0000256" key="5">
    <source>
        <dbReference type="ARBA" id="ARBA00022975"/>
    </source>
</evidence>
<keyword evidence="5" id="KW-0665">Pyrimidine biosynthesis</keyword>
<evidence type="ECO:0000256" key="3">
    <source>
        <dbReference type="ARBA" id="ARBA00021923"/>
    </source>
</evidence>
<dbReference type="CDD" id="cd04725">
    <property type="entry name" value="OMP_decarboxylase_like"/>
    <property type="match status" value="1"/>
</dbReference>
<reference evidence="11 12" key="1">
    <citation type="journal article" date="2008" name="Genome Biol.">
        <title>A genomic analysis of the archaeal system Ignicoccus hospitalis-Nanoarchaeum equitans.</title>
        <authorList>
            <person name="Podar M."/>
            <person name="Anderson I."/>
            <person name="Makarova K.S."/>
            <person name="Elkins J.G."/>
            <person name="Ivanova N."/>
            <person name="Wall M.A."/>
            <person name="Lykidis A."/>
            <person name="Mavromatis K."/>
            <person name="Sun H."/>
            <person name="Hudson M.E."/>
            <person name="Chen W."/>
            <person name="Deciu C."/>
            <person name="Hutchison D."/>
            <person name="Eads J.R."/>
            <person name="Anderson A."/>
            <person name="Fernandes F."/>
            <person name="Szeto E."/>
            <person name="Lapidus A."/>
            <person name="Kyrpides N.C."/>
            <person name="Saier M.H.Jr."/>
            <person name="Richardson P.M."/>
            <person name="Rachel R."/>
            <person name="Huber H."/>
            <person name="Eisen J.A."/>
            <person name="Koonin E.V."/>
            <person name="Keller M."/>
            <person name="Stetter K.O."/>
        </authorList>
    </citation>
    <scope>NUCLEOTIDE SEQUENCE [LARGE SCALE GENOMIC DNA]</scope>
    <source>
        <strain evidence="12">KIN4/I / DSM 18386 / JCM 14125</strain>
    </source>
</reference>
<keyword evidence="6" id="KW-0456">Lyase</keyword>
<accession>A8AC82</accession>
<dbReference type="KEGG" id="iho:Igni_1358"/>
<dbReference type="GO" id="GO:0004590">
    <property type="term" value="F:orotidine-5'-phosphate decarboxylase activity"/>
    <property type="evidence" value="ECO:0007669"/>
    <property type="project" value="UniProtKB-EC"/>
</dbReference>
<sequence>MARLPVVISLDPPKDKGWDWALGIAEEMKDLVVAFKVGWPLLLEGKEKLGTLREMAPVVLDLKLADISFTMINIIRRLEFDAVIAHAFVGREKALRELREELNKQDKELYLVVAMSHKGADELLNRMWRENVLIAYELADGIVAPATRPELLVKIRKVWPRKVLSPGVGVQGARPCSAVKLGADAEIIGRTVTRNPSPREYLLRLYSGCKA</sequence>
<dbReference type="SMART" id="SM00934">
    <property type="entry name" value="OMPdecase"/>
    <property type="match status" value="1"/>
</dbReference>
<dbReference type="UniPathway" id="UPA00070">
    <property type="reaction ID" value="UER00120"/>
</dbReference>
<dbReference type="Proteomes" id="UP000000262">
    <property type="component" value="Chromosome"/>
</dbReference>
<evidence type="ECO:0000256" key="7">
    <source>
        <dbReference type="ARBA" id="ARBA00033428"/>
    </source>
</evidence>
<dbReference type="EC" id="4.1.1.23" evidence="2"/>
<feature type="binding site" evidence="9">
    <location>
        <position position="116"/>
    </location>
    <ligand>
        <name>substrate</name>
    </ligand>
</feature>
<evidence type="ECO:0000256" key="4">
    <source>
        <dbReference type="ARBA" id="ARBA00022793"/>
    </source>
</evidence>
<dbReference type="EMBL" id="CP000816">
    <property type="protein sequence ID" value="ABU82534.1"/>
    <property type="molecule type" value="Genomic_DNA"/>
</dbReference>
<feature type="binding site" evidence="9">
    <location>
        <position position="190"/>
    </location>
    <ligand>
        <name>substrate</name>
    </ligand>
</feature>
<evidence type="ECO:0000256" key="1">
    <source>
        <dbReference type="ARBA" id="ARBA00004861"/>
    </source>
</evidence>
<dbReference type="Gene3D" id="3.20.20.70">
    <property type="entry name" value="Aldolase class I"/>
    <property type="match status" value="1"/>
</dbReference>
<dbReference type="InterPro" id="IPR001754">
    <property type="entry name" value="OMPdeCOase_dom"/>
</dbReference>
<feature type="domain" description="Orotidine 5'-phosphate decarboxylase" evidence="10">
    <location>
        <begin position="5"/>
        <end position="205"/>
    </location>
</feature>
<dbReference type="RefSeq" id="WP_012123498.1">
    <property type="nucleotide sequence ID" value="NC_009776.1"/>
</dbReference>
<evidence type="ECO:0000259" key="10">
    <source>
        <dbReference type="SMART" id="SM00934"/>
    </source>
</evidence>
<comment type="pathway">
    <text evidence="1">Pyrimidine metabolism; UMP biosynthesis via de novo pathway; UMP from orotate: step 2/2.</text>
</comment>
<dbReference type="PANTHER" id="PTHR32119:SF2">
    <property type="entry name" value="OROTIDINE 5'-PHOSPHATE DECARBOXYLASE"/>
    <property type="match status" value="1"/>
</dbReference>
<dbReference type="STRING" id="453591.Igni_1358"/>
<dbReference type="PANTHER" id="PTHR32119">
    <property type="entry name" value="OROTIDINE 5'-PHOSPHATE DECARBOXYLASE"/>
    <property type="match status" value="1"/>
</dbReference>
<gene>
    <name evidence="11" type="ordered locus">Igni_1358</name>
</gene>
<dbReference type="eggNOG" id="arCOG00081">
    <property type="taxonomic scope" value="Archaea"/>
</dbReference>
<dbReference type="AlphaFoldDB" id="A8AC82"/>
<dbReference type="InterPro" id="IPR011060">
    <property type="entry name" value="RibuloseP-bd_barrel"/>
</dbReference>
<name>A8AC82_IGNH4</name>
<dbReference type="InterPro" id="IPR014732">
    <property type="entry name" value="OMPdecase"/>
</dbReference>
<dbReference type="GO" id="GO:0006207">
    <property type="term" value="P:'de novo' pyrimidine nucleobase biosynthetic process"/>
    <property type="evidence" value="ECO:0007669"/>
    <property type="project" value="InterPro"/>
</dbReference>
<feature type="active site" description="For OMPdecase activity" evidence="8">
    <location>
        <position position="66"/>
    </location>
</feature>
<dbReference type="SUPFAM" id="SSF51366">
    <property type="entry name" value="Ribulose-phoshate binding barrel"/>
    <property type="match status" value="1"/>
</dbReference>
<dbReference type="HOGENOM" id="CLU_067069_2_0_2"/>
<dbReference type="GO" id="GO:0005829">
    <property type="term" value="C:cytosol"/>
    <property type="evidence" value="ECO:0007669"/>
    <property type="project" value="TreeGrafter"/>
</dbReference>
<evidence type="ECO:0000256" key="2">
    <source>
        <dbReference type="ARBA" id="ARBA00012321"/>
    </source>
</evidence>
<dbReference type="PhylomeDB" id="A8AC82"/>
<feature type="binding site" evidence="9">
    <location>
        <position position="189"/>
    </location>
    <ligand>
        <name>substrate</name>
    </ligand>
</feature>
<dbReference type="Pfam" id="PF00215">
    <property type="entry name" value="OMPdecase"/>
    <property type="match status" value="1"/>
</dbReference>
<dbReference type="InterPro" id="IPR013785">
    <property type="entry name" value="Aldolase_TIM"/>
</dbReference>
<keyword evidence="12" id="KW-1185">Reference proteome</keyword>
<proteinExistence type="predicted"/>
<feature type="active site" description="For OMPdecase activity" evidence="8">
    <location>
        <position position="63"/>
    </location>
</feature>
<organism evidence="11 12">
    <name type="scientific">Ignicoccus hospitalis (strain KIN4/I / DSM 18386 / JCM 14125)</name>
    <dbReference type="NCBI Taxonomy" id="453591"/>
    <lineage>
        <taxon>Archaea</taxon>
        <taxon>Thermoproteota</taxon>
        <taxon>Thermoprotei</taxon>
        <taxon>Desulfurococcales</taxon>
        <taxon>Desulfurococcaceae</taxon>
        <taxon>Ignicoccus</taxon>
    </lineage>
</organism>
<dbReference type="GeneID" id="5562522"/>
<dbReference type="GO" id="GO:0044205">
    <property type="term" value="P:'de novo' UMP biosynthetic process"/>
    <property type="evidence" value="ECO:0007669"/>
    <property type="project" value="UniProtKB-UniPathway"/>
</dbReference>